<keyword evidence="2" id="KW-1185">Reference proteome</keyword>
<dbReference type="GO" id="GO:0016702">
    <property type="term" value="F:oxidoreductase activity, acting on single donors with incorporation of molecular oxygen, incorporation of two atoms of oxygen"/>
    <property type="evidence" value="ECO:0007669"/>
    <property type="project" value="InterPro"/>
</dbReference>
<organism evidence="1 2">
    <name type="scientific">Meripilus lineatus</name>
    <dbReference type="NCBI Taxonomy" id="2056292"/>
    <lineage>
        <taxon>Eukaryota</taxon>
        <taxon>Fungi</taxon>
        <taxon>Dikarya</taxon>
        <taxon>Basidiomycota</taxon>
        <taxon>Agaricomycotina</taxon>
        <taxon>Agaricomycetes</taxon>
        <taxon>Polyporales</taxon>
        <taxon>Meripilaceae</taxon>
        <taxon>Meripilus</taxon>
    </lineage>
</organism>
<comment type="caution">
    <text evidence="1">The sequence shown here is derived from an EMBL/GenBank/DDBJ whole genome shotgun (WGS) entry which is preliminary data.</text>
</comment>
<dbReference type="Proteomes" id="UP001212997">
    <property type="component" value="Unassembled WGS sequence"/>
</dbReference>
<dbReference type="PANTHER" id="PTHR34315">
    <property type="match status" value="1"/>
</dbReference>
<dbReference type="PANTHER" id="PTHR34315:SF1">
    <property type="entry name" value="INTRADIOL RING-CLEAVAGE DIOXYGENASES DOMAIN-CONTAINING PROTEIN-RELATED"/>
    <property type="match status" value="1"/>
</dbReference>
<gene>
    <name evidence="1" type="ORF">NLI96_g2313</name>
</gene>
<sequence length="112" mass="12332">MVHLNWEKSENGTLISSAGSLLHIGQFFFDESWNDQVYSVYPYTTDTNNRTLNVDDSILAEENADGNNAYIDLELLGDDISDGILGYVTMGVNSSSAYSIMNTNYLNSTGSD</sequence>
<evidence type="ECO:0000313" key="2">
    <source>
        <dbReference type="Proteomes" id="UP001212997"/>
    </source>
</evidence>
<dbReference type="InterPro" id="IPR015889">
    <property type="entry name" value="Intradiol_dOase_core"/>
</dbReference>
<accession>A0AAD5V905</accession>
<reference evidence="1" key="1">
    <citation type="submission" date="2022-07" db="EMBL/GenBank/DDBJ databases">
        <title>Genome Sequence of Physisporinus lineatus.</title>
        <authorList>
            <person name="Buettner E."/>
        </authorList>
    </citation>
    <scope>NUCLEOTIDE SEQUENCE</scope>
    <source>
        <strain evidence="1">VT162</strain>
    </source>
</reference>
<dbReference type="AlphaFoldDB" id="A0AAD5V905"/>
<dbReference type="GO" id="GO:0005506">
    <property type="term" value="F:iron ion binding"/>
    <property type="evidence" value="ECO:0007669"/>
    <property type="project" value="InterPro"/>
</dbReference>
<name>A0AAD5V905_9APHY</name>
<protein>
    <submittedName>
        <fullName evidence="1">Uncharacterized protein</fullName>
    </submittedName>
</protein>
<evidence type="ECO:0000313" key="1">
    <source>
        <dbReference type="EMBL" id="KAJ3489190.1"/>
    </source>
</evidence>
<dbReference type="SUPFAM" id="SSF49482">
    <property type="entry name" value="Aromatic compound dioxygenase"/>
    <property type="match status" value="1"/>
</dbReference>
<dbReference type="EMBL" id="JANAWD010000051">
    <property type="protein sequence ID" value="KAJ3489190.1"/>
    <property type="molecule type" value="Genomic_DNA"/>
</dbReference>
<proteinExistence type="predicted"/>